<accession>A0A1I6HPW6</accession>
<protein>
    <recommendedName>
        <fullName evidence="3">PLD-like domain-containing protein</fullName>
    </recommendedName>
</protein>
<organism evidence="1 2">
    <name type="scientific">Halorubrum sodomense</name>
    <dbReference type="NCBI Taxonomy" id="35743"/>
    <lineage>
        <taxon>Archaea</taxon>
        <taxon>Methanobacteriati</taxon>
        <taxon>Methanobacteriota</taxon>
        <taxon>Stenosarchaea group</taxon>
        <taxon>Halobacteria</taxon>
        <taxon>Halobacteriales</taxon>
        <taxon>Haloferacaceae</taxon>
        <taxon>Halorubrum</taxon>
    </lineage>
</organism>
<dbReference type="CDD" id="cd09117">
    <property type="entry name" value="PLDc_Bfil_DEXD_like"/>
    <property type="match status" value="1"/>
</dbReference>
<name>A0A1I6HPW6_HALSD</name>
<evidence type="ECO:0008006" key="3">
    <source>
        <dbReference type="Google" id="ProtNLM"/>
    </source>
</evidence>
<dbReference type="STRING" id="35743.SAMN04487937_2799"/>
<evidence type="ECO:0000313" key="1">
    <source>
        <dbReference type="EMBL" id="SFR56428.1"/>
    </source>
</evidence>
<dbReference type="AlphaFoldDB" id="A0A1I6HPW6"/>
<dbReference type="RefSeq" id="WP_092923598.1">
    <property type="nucleotide sequence ID" value="NZ_FOYN01000004.1"/>
</dbReference>
<sequence length="650" mass="75270">MSDTTASDDLSAFQLIRSYESFEKYFTDAVRVRAVTYCTSPKVLLELFEEYNVDEMEVVVGEKTDFREEIKSVGVARKLEQFKQEGDLRIFLAPDRDLHSKLYIIEYPDGEATILNGSPNFTETAWSSYYQINLVDEFHTEIGSSRFEEAIDAYHTHLEECDDEPFTDSLTQALDEADPEEDEDDIIERWVAVNDSPDRNETRQVHEEFTEAITDLDPDVDSDVTISEDLAKYEEKTRDELEDAFQSYDAQITGTSIRTPLSEYGQAVNTYYDFPKMVVEEDRVRMLTPEGSHIQLSEPVPSQDVLDEALSNLKAYFQTVENYAKTDDTEAAQAHMFEALLYFFYAPFVNRFARAFGAGEVNGVEKSLPFLYIHGESNAGKGTFIEFAMRLISDNTVTQPIDGDRIGAGLPDAAREPQSSFPVVLDDVERQKFDSLGGLRNYWDEWENNRFPTFVLTSNENKPKDWFMNRAKMVHFKMMFEGTSEARLRAREIIEKENPLFKWFAHRFLATPFDVTDLRDEDSSRDDLLAPVREVFLELFNESAHDVPDYFPRKPAEWEYDIGRDRWLEAYESDYFTLSTQRGRIVASFDETFSSYEIDDTYLRNLPQHIRAKRQRKEIYITSTSEFETWLGVGTEQKAGFLDRVRGLLR</sequence>
<proteinExistence type="predicted"/>
<dbReference type="EMBL" id="FOYN01000004">
    <property type="protein sequence ID" value="SFR56428.1"/>
    <property type="molecule type" value="Genomic_DNA"/>
</dbReference>
<keyword evidence="2" id="KW-1185">Reference proteome</keyword>
<gene>
    <name evidence="1" type="ORF">SAMN04487937_2799</name>
</gene>
<dbReference type="Proteomes" id="UP000198932">
    <property type="component" value="Unassembled WGS sequence"/>
</dbReference>
<reference evidence="2" key="1">
    <citation type="submission" date="2016-10" db="EMBL/GenBank/DDBJ databases">
        <authorList>
            <person name="Varghese N."/>
            <person name="Submissions S."/>
        </authorList>
    </citation>
    <scope>NUCLEOTIDE SEQUENCE [LARGE SCALE GENOMIC DNA]</scope>
    <source>
        <strain evidence="2">RD 26</strain>
    </source>
</reference>
<dbReference type="Gene3D" id="3.30.870.10">
    <property type="entry name" value="Endonuclease Chain A"/>
    <property type="match status" value="1"/>
</dbReference>
<evidence type="ECO:0000313" key="2">
    <source>
        <dbReference type="Proteomes" id="UP000198932"/>
    </source>
</evidence>
<dbReference type="OrthoDB" id="319788at2157"/>